<dbReference type="SUPFAM" id="SSF103481">
    <property type="entry name" value="Multidrug resistance efflux transporter EmrE"/>
    <property type="match status" value="2"/>
</dbReference>
<feature type="transmembrane region" description="Helical" evidence="1">
    <location>
        <begin position="33"/>
        <end position="54"/>
    </location>
</feature>
<name>A0ABV4NL46_9GAMM</name>
<proteinExistence type="predicted"/>
<protein>
    <submittedName>
        <fullName evidence="3">EamA family transporter</fullName>
    </submittedName>
</protein>
<feature type="transmembrane region" description="Helical" evidence="1">
    <location>
        <begin position="228"/>
        <end position="247"/>
    </location>
</feature>
<feature type="transmembrane region" description="Helical" evidence="1">
    <location>
        <begin position="6"/>
        <end position="24"/>
    </location>
</feature>
<comment type="caution">
    <text evidence="3">The sequence shown here is derived from an EMBL/GenBank/DDBJ whole genome shotgun (WGS) entry which is preliminary data.</text>
</comment>
<feature type="transmembrane region" description="Helical" evidence="1">
    <location>
        <begin position="282"/>
        <end position="299"/>
    </location>
</feature>
<keyword evidence="1" id="KW-0472">Membrane</keyword>
<organism evidence="3 4">
    <name type="scientific">Microbulbifer echini</name>
    <dbReference type="NCBI Taxonomy" id="1529067"/>
    <lineage>
        <taxon>Bacteria</taxon>
        <taxon>Pseudomonadati</taxon>
        <taxon>Pseudomonadota</taxon>
        <taxon>Gammaproteobacteria</taxon>
        <taxon>Cellvibrionales</taxon>
        <taxon>Microbulbiferaceae</taxon>
        <taxon>Microbulbifer</taxon>
    </lineage>
</organism>
<dbReference type="Proteomes" id="UP001569414">
    <property type="component" value="Unassembled WGS sequence"/>
</dbReference>
<dbReference type="InterPro" id="IPR000620">
    <property type="entry name" value="EamA_dom"/>
</dbReference>
<keyword evidence="1" id="KW-1133">Transmembrane helix</keyword>
<evidence type="ECO:0000256" key="1">
    <source>
        <dbReference type="SAM" id="Phobius"/>
    </source>
</evidence>
<dbReference type="RefSeq" id="WP_299580131.1">
    <property type="nucleotide sequence ID" value="NZ_JBGMEL010000005.1"/>
</dbReference>
<dbReference type="Gene3D" id="1.10.3730.20">
    <property type="match status" value="1"/>
</dbReference>
<dbReference type="Pfam" id="PF00892">
    <property type="entry name" value="EamA"/>
    <property type="match status" value="1"/>
</dbReference>
<evidence type="ECO:0000313" key="4">
    <source>
        <dbReference type="Proteomes" id="UP001569414"/>
    </source>
</evidence>
<sequence length="300" mass="32040">MGISLTAASLVLISAFLHAGWNLLGKSRAPSPAFFCIASLSVGLLLLPLCLWVLSQADSLPGNFWLLLLGSGFSQMVYMGGLALAYQRADIGLVYPIARALPVLLVALATVLLGQVLPWVAWMGMLLVTIGCLLVPLVYFRQWHWRVYWRADCAWALVAALGTVGYSLADKGALLYLEVALDGAVAPPVMAYGYLGLQFFACGVWLLCSCMGRVGRAQLVQSLGDLKLGVVTGLMMGATYGLVLLAITMTDNVSYVVALRQLSIPLGVGFAIWLLNEPAHRPQLLGMGLVCAGLIAVSLR</sequence>
<feature type="transmembrane region" description="Helical" evidence="1">
    <location>
        <begin position="66"/>
        <end position="86"/>
    </location>
</feature>
<feature type="transmembrane region" description="Helical" evidence="1">
    <location>
        <begin position="147"/>
        <end position="169"/>
    </location>
</feature>
<feature type="transmembrane region" description="Helical" evidence="1">
    <location>
        <begin position="189"/>
        <end position="208"/>
    </location>
</feature>
<keyword evidence="1" id="KW-0812">Transmembrane</keyword>
<gene>
    <name evidence="3" type="ORF">ACCI51_06980</name>
</gene>
<dbReference type="EMBL" id="JBGMEL010000005">
    <property type="protein sequence ID" value="MFA0790284.1"/>
    <property type="molecule type" value="Genomic_DNA"/>
</dbReference>
<feature type="transmembrane region" description="Helical" evidence="1">
    <location>
        <begin position="93"/>
        <end position="113"/>
    </location>
</feature>
<evidence type="ECO:0000313" key="3">
    <source>
        <dbReference type="EMBL" id="MFA0790284.1"/>
    </source>
</evidence>
<feature type="transmembrane region" description="Helical" evidence="1">
    <location>
        <begin position="119"/>
        <end position="140"/>
    </location>
</feature>
<evidence type="ECO:0000259" key="2">
    <source>
        <dbReference type="Pfam" id="PF00892"/>
    </source>
</evidence>
<feature type="transmembrane region" description="Helical" evidence="1">
    <location>
        <begin position="253"/>
        <end position="275"/>
    </location>
</feature>
<reference evidence="3 4" key="1">
    <citation type="submission" date="2024-08" db="EMBL/GenBank/DDBJ databases">
        <authorList>
            <person name="Ishaq N."/>
        </authorList>
    </citation>
    <scope>NUCLEOTIDE SEQUENCE [LARGE SCALE GENOMIC DNA]</scope>
    <source>
        <strain evidence="3 4">JCM 30400</strain>
    </source>
</reference>
<feature type="domain" description="EamA" evidence="2">
    <location>
        <begin position="7"/>
        <end position="135"/>
    </location>
</feature>
<keyword evidence="4" id="KW-1185">Reference proteome</keyword>
<dbReference type="InterPro" id="IPR037185">
    <property type="entry name" value="EmrE-like"/>
</dbReference>
<accession>A0ABV4NL46</accession>